<proteinExistence type="predicted"/>
<dbReference type="EMBL" id="JBFRCH010000002">
    <property type="protein sequence ID" value="MEX3931279.1"/>
    <property type="molecule type" value="Genomic_DNA"/>
</dbReference>
<evidence type="ECO:0000313" key="2">
    <source>
        <dbReference type="Proteomes" id="UP001558850"/>
    </source>
</evidence>
<protein>
    <submittedName>
        <fullName evidence="1">Uncharacterized protein</fullName>
    </submittedName>
</protein>
<comment type="caution">
    <text evidence="1">The sequence shown here is derived from an EMBL/GenBank/DDBJ whole genome shotgun (WGS) entry which is preliminary data.</text>
</comment>
<reference evidence="1" key="1">
    <citation type="submission" date="2024-07" db="EMBL/GenBank/DDBJ databases">
        <title>A survey of Mimosa microsymbionts across Brazilian biomes reveals a high diversity of Paraburkholderia nodulating endemic species, but also that Cupriavidus is common as a symbiont of widespread species.</title>
        <authorList>
            <person name="Rouws L."/>
            <person name="Barauna A."/>
            <person name="Beukes C."/>
            <person name="Rouws J.R.C."/>
            <person name="De Faria S.M."/>
            <person name="Gross E."/>
            <person name="Bueno Dos Reis Junior F."/>
            <person name="Simon M.F."/>
            <person name="Maluk M."/>
            <person name="Odee D.W."/>
            <person name="Kenicer G."/>
            <person name="Young J.P.W."/>
            <person name="Reis V.M."/>
            <person name="Zilli J."/>
            <person name="James E.K."/>
        </authorList>
    </citation>
    <scope>NUCLEOTIDE SEQUENCE</scope>
    <source>
        <strain evidence="1">EG181B</strain>
    </source>
</reference>
<organism evidence="1 2">
    <name type="scientific">Paraburkholderia phymatum</name>
    <dbReference type="NCBI Taxonomy" id="148447"/>
    <lineage>
        <taxon>Bacteria</taxon>
        <taxon>Pseudomonadati</taxon>
        <taxon>Pseudomonadota</taxon>
        <taxon>Betaproteobacteria</taxon>
        <taxon>Burkholderiales</taxon>
        <taxon>Burkholderiaceae</taxon>
        <taxon>Paraburkholderia</taxon>
    </lineage>
</organism>
<gene>
    <name evidence="1" type="ORF">AB4Y32_05570</name>
</gene>
<evidence type="ECO:0000313" key="1">
    <source>
        <dbReference type="EMBL" id="MEX3931279.1"/>
    </source>
</evidence>
<name>A0ACC6TVB4_9BURK</name>
<dbReference type="Proteomes" id="UP001558850">
    <property type="component" value="Unassembled WGS sequence"/>
</dbReference>
<sequence length="138" mass="15308">MEQNHDIKPARVSGMQQFRRRIFATCLRCAQNAGALTQAVGAAAASRDSLLYVSRLKPNPLLFRQPAVAKVYAMRQALSLNAWSNTCCQFCKKAVENEVQKRAYMGFIMHKTGDLIAATSAFIGSLDHTKRYVRAGVL</sequence>
<keyword evidence="2" id="KW-1185">Reference proteome</keyword>
<accession>A0ACC6TVB4</accession>